<proteinExistence type="predicted"/>
<name>A0ABT5UGY6_9GAMM</name>
<gene>
    <name evidence="1" type="ORF">ORQ98_26785</name>
</gene>
<dbReference type="Proteomes" id="UP001528823">
    <property type="component" value="Unassembled WGS sequence"/>
</dbReference>
<reference evidence="1 2" key="1">
    <citation type="submission" date="2022-11" db="EMBL/GenBank/DDBJ databases">
        <title>Spartinivicinus poritis sp. nov., isolated from scleractinian coral Porites lutea.</title>
        <authorList>
            <person name="Zhang G."/>
            <person name="Cai L."/>
            <person name="Wei Q."/>
        </authorList>
    </citation>
    <scope>NUCLEOTIDE SEQUENCE [LARGE SCALE GENOMIC DNA]</scope>
    <source>
        <strain evidence="1 2">A2-2</strain>
    </source>
</reference>
<organism evidence="1 2">
    <name type="scientific">Spartinivicinus poritis</name>
    <dbReference type="NCBI Taxonomy" id="2994640"/>
    <lineage>
        <taxon>Bacteria</taxon>
        <taxon>Pseudomonadati</taxon>
        <taxon>Pseudomonadota</taxon>
        <taxon>Gammaproteobacteria</taxon>
        <taxon>Oceanospirillales</taxon>
        <taxon>Zooshikellaceae</taxon>
        <taxon>Spartinivicinus</taxon>
    </lineage>
</organism>
<accession>A0ABT5UGY6</accession>
<keyword evidence="2" id="KW-1185">Reference proteome</keyword>
<sequence>MIFLILVVVVLACFISIFYFMKNRKENSIRQCSYGNIKAYNILKNTNDYSLLKKQLAEAKSFEERYFFSVSISRLYPIEILERWVSKEPKSADAFLCYGARLVQWSWAARGYGMGNQVGKERWKVFFERLEKAHSVLMKSANLMPSDPTPWAYLIIVSTWNSDDHETRSYYFDQAIERDPYNWAAHMYRVIALSEKWGGDNEEMISFAERASINAPPGIELPAILIKAYLEYWKYLDVFQDKPDEANTFIQSEEIQSKALSAYMRSLGSENHKETAVSIFAHYNTSAWFWVVRNQKILKHDLDYLGEKIEDIHWRWAGPEGELNEARSFSNKS</sequence>
<evidence type="ECO:0008006" key="3">
    <source>
        <dbReference type="Google" id="ProtNLM"/>
    </source>
</evidence>
<dbReference type="EMBL" id="JAPMOU010000070">
    <property type="protein sequence ID" value="MDE1465572.1"/>
    <property type="molecule type" value="Genomic_DNA"/>
</dbReference>
<dbReference type="Gene3D" id="1.25.40.10">
    <property type="entry name" value="Tetratricopeptide repeat domain"/>
    <property type="match status" value="1"/>
</dbReference>
<protein>
    <recommendedName>
        <fullName evidence="3">DUF4034 domain-containing protein</fullName>
    </recommendedName>
</protein>
<evidence type="ECO:0000313" key="1">
    <source>
        <dbReference type="EMBL" id="MDE1465572.1"/>
    </source>
</evidence>
<dbReference type="InterPro" id="IPR011990">
    <property type="entry name" value="TPR-like_helical_dom_sf"/>
</dbReference>
<comment type="caution">
    <text evidence="1">The sequence shown here is derived from an EMBL/GenBank/DDBJ whole genome shotgun (WGS) entry which is preliminary data.</text>
</comment>
<evidence type="ECO:0000313" key="2">
    <source>
        <dbReference type="Proteomes" id="UP001528823"/>
    </source>
</evidence>
<dbReference type="SUPFAM" id="SSF48439">
    <property type="entry name" value="Protein prenylyltransferase"/>
    <property type="match status" value="1"/>
</dbReference>
<dbReference type="RefSeq" id="WP_274691876.1">
    <property type="nucleotide sequence ID" value="NZ_JAPMOU010000070.1"/>
</dbReference>